<name>A0AAD9S2R9_PHOAM</name>
<keyword evidence="3 7" id="KW-0813">Transport</keyword>
<evidence type="ECO:0000313" key="11">
    <source>
        <dbReference type="Proteomes" id="UP001265746"/>
    </source>
</evidence>
<feature type="transmembrane region" description="Helical" evidence="8">
    <location>
        <begin position="84"/>
        <end position="103"/>
    </location>
</feature>
<dbReference type="GO" id="GO:0016020">
    <property type="term" value="C:membrane"/>
    <property type="evidence" value="ECO:0007669"/>
    <property type="project" value="UniProtKB-SubCell"/>
</dbReference>
<evidence type="ECO:0000259" key="9">
    <source>
        <dbReference type="PROSITE" id="PS50850"/>
    </source>
</evidence>
<dbReference type="InterPro" id="IPR020846">
    <property type="entry name" value="MFS_dom"/>
</dbReference>
<dbReference type="PRINTS" id="PR00171">
    <property type="entry name" value="SUGRTRNSPORT"/>
</dbReference>
<dbReference type="SUPFAM" id="SSF103473">
    <property type="entry name" value="MFS general substrate transporter"/>
    <property type="match status" value="1"/>
</dbReference>
<feature type="transmembrane region" description="Helical" evidence="8">
    <location>
        <begin position="174"/>
        <end position="195"/>
    </location>
</feature>
<dbReference type="NCBIfam" id="TIGR00879">
    <property type="entry name" value="SP"/>
    <property type="match status" value="1"/>
</dbReference>
<dbReference type="InterPro" id="IPR003663">
    <property type="entry name" value="Sugar/inositol_transpt"/>
</dbReference>
<keyword evidence="4 8" id="KW-0812">Transmembrane</keyword>
<dbReference type="FunFam" id="1.20.1250.20:FF:000134">
    <property type="entry name" value="MFS sugar transporter protein"/>
    <property type="match status" value="1"/>
</dbReference>
<dbReference type="Proteomes" id="UP001265746">
    <property type="component" value="Unassembled WGS sequence"/>
</dbReference>
<evidence type="ECO:0000256" key="5">
    <source>
        <dbReference type="ARBA" id="ARBA00022989"/>
    </source>
</evidence>
<dbReference type="PROSITE" id="PS50850">
    <property type="entry name" value="MFS"/>
    <property type="match status" value="1"/>
</dbReference>
<comment type="subcellular location">
    <subcellularLocation>
        <location evidence="1">Membrane</location>
        <topology evidence="1">Multi-pass membrane protein</topology>
    </subcellularLocation>
</comment>
<comment type="caution">
    <text evidence="10">The sequence shown here is derived from an EMBL/GenBank/DDBJ whole genome shotgun (WGS) entry which is preliminary data.</text>
</comment>
<dbReference type="PANTHER" id="PTHR48022:SF28">
    <property type="entry name" value="MAJOR FACILITATOR SUPERFAMILY (MFS) PROFILE DOMAIN-CONTAINING PROTEIN-RELATED"/>
    <property type="match status" value="1"/>
</dbReference>
<dbReference type="PROSITE" id="PS00216">
    <property type="entry name" value="SUGAR_TRANSPORT_1"/>
    <property type="match status" value="1"/>
</dbReference>
<dbReference type="InterPro" id="IPR005829">
    <property type="entry name" value="Sugar_transporter_CS"/>
</dbReference>
<keyword evidence="11" id="KW-1185">Reference proteome</keyword>
<proteinExistence type="inferred from homology"/>
<feature type="transmembrane region" description="Helical" evidence="8">
    <location>
        <begin position="360"/>
        <end position="382"/>
    </location>
</feature>
<feature type="domain" description="Major facilitator superfamily (MFS) profile" evidence="9">
    <location>
        <begin position="15"/>
        <end position="449"/>
    </location>
</feature>
<dbReference type="InterPro" id="IPR036259">
    <property type="entry name" value="MFS_trans_sf"/>
</dbReference>
<dbReference type="AlphaFoldDB" id="A0AAD9S2R9"/>
<evidence type="ECO:0000256" key="1">
    <source>
        <dbReference type="ARBA" id="ARBA00004141"/>
    </source>
</evidence>
<organism evidence="10 11">
    <name type="scientific">Phomopsis amygdali</name>
    <name type="common">Fusicoccum amygdali</name>
    <dbReference type="NCBI Taxonomy" id="1214568"/>
    <lineage>
        <taxon>Eukaryota</taxon>
        <taxon>Fungi</taxon>
        <taxon>Dikarya</taxon>
        <taxon>Ascomycota</taxon>
        <taxon>Pezizomycotina</taxon>
        <taxon>Sordariomycetes</taxon>
        <taxon>Sordariomycetidae</taxon>
        <taxon>Diaporthales</taxon>
        <taxon>Diaporthaceae</taxon>
        <taxon>Diaporthe</taxon>
    </lineage>
</organism>
<evidence type="ECO:0000256" key="8">
    <source>
        <dbReference type="SAM" id="Phobius"/>
    </source>
</evidence>
<evidence type="ECO:0000256" key="3">
    <source>
        <dbReference type="ARBA" id="ARBA00022448"/>
    </source>
</evidence>
<sequence>MWLQDSEGKALTAWITFAAGAGFTLFGYDQGVFGAILTNESFIKTFHEPNPTLQGHITATYDLGCFAGAILTMWQGNRFGNRRIILMGSFILVIGAILQTSAYHVPQLIIGRFIGGLGNGMNTASIPVWQSETVPAGHRGYVMVLQLAVNQVGNVTSQWINYGMTFIASNSLSWRFPLGFQMFFAVLTIVLVPFLPDSPRWLIMKNRNEEALRVIRQLGGRRRSERENNEMFTLIQQNVDHEMSMGKITVKSVFQRDTLHTTRRVLLGAGTQLMQQWTGINAILYYLPIVFASLGIDHNLSIILSCCNAMNSLISTCVGAAYIENVGRKRLMFWGAIAQSLCYSLVAIGLALGGKQWECVAVTFVFGFMTAFSLSWIAVPWMYPAEVNTQRMRIAGAGIATATNWISNYAVVLITPIGINNLGWKYYILYAVLNAAFVPIVQFFYVETAGLSLEDIDRLFEGLSSDLPANSSALGQEGDKEVSVAHINDA</sequence>
<evidence type="ECO:0000256" key="7">
    <source>
        <dbReference type="RuleBase" id="RU003346"/>
    </source>
</evidence>
<reference evidence="10" key="1">
    <citation type="submission" date="2023-06" db="EMBL/GenBank/DDBJ databases">
        <authorList>
            <person name="Noh H."/>
        </authorList>
    </citation>
    <scope>NUCLEOTIDE SEQUENCE</scope>
    <source>
        <strain evidence="10">DUCC20226</strain>
    </source>
</reference>
<accession>A0AAD9S2R9</accession>
<dbReference type="InterPro" id="IPR050360">
    <property type="entry name" value="MFS_Sugar_Transporters"/>
</dbReference>
<dbReference type="EMBL" id="JAUJFL010000011">
    <property type="protein sequence ID" value="KAK2596566.1"/>
    <property type="molecule type" value="Genomic_DNA"/>
</dbReference>
<comment type="similarity">
    <text evidence="2 7">Belongs to the major facilitator superfamily. Sugar transporter (TC 2.A.1.1) family.</text>
</comment>
<feature type="transmembrane region" description="Helical" evidence="8">
    <location>
        <begin position="427"/>
        <end position="446"/>
    </location>
</feature>
<evidence type="ECO:0000256" key="6">
    <source>
        <dbReference type="ARBA" id="ARBA00023136"/>
    </source>
</evidence>
<evidence type="ECO:0000256" key="2">
    <source>
        <dbReference type="ARBA" id="ARBA00010992"/>
    </source>
</evidence>
<keyword evidence="6 8" id="KW-0472">Membrane</keyword>
<gene>
    <name evidence="10" type="ORF">N8I77_013450</name>
</gene>
<dbReference type="GO" id="GO:0005351">
    <property type="term" value="F:carbohydrate:proton symporter activity"/>
    <property type="evidence" value="ECO:0007669"/>
    <property type="project" value="TreeGrafter"/>
</dbReference>
<evidence type="ECO:0000313" key="10">
    <source>
        <dbReference type="EMBL" id="KAK2596566.1"/>
    </source>
</evidence>
<evidence type="ECO:0000256" key="4">
    <source>
        <dbReference type="ARBA" id="ARBA00022692"/>
    </source>
</evidence>
<dbReference type="Pfam" id="PF00083">
    <property type="entry name" value="Sugar_tr"/>
    <property type="match status" value="1"/>
</dbReference>
<keyword evidence="5 8" id="KW-1133">Transmembrane helix</keyword>
<dbReference type="Gene3D" id="1.20.1250.20">
    <property type="entry name" value="MFS general substrate transporter like domains"/>
    <property type="match status" value="1"/>
</dbReference>
<feature type="transmembrane region" description="Helical" evidence="8">
    <location>
        <begin position="12"/>
        <end position="33"/>
    </location>
</feature>
<dbReference type="InterPro" id="IPR005828">
    <property type="entry name" value="MFS_sugar_transport-like"/>
</dbReference>
<dbReference type="PANTHER" id="PTHR48022">
    <property type="entry name" value="PLASTIDIC GLUCOSE TRANSPORTER 4"/>
    <property type="match status" value="1"/>
</dbReference>
<feature type="transmembrane region" description="Helical" evidence="8">
    <location>
        <begin position="394"/>
        <end position="415"/>
    </location>
</feature>
<feature type="transmembrane region" description="Helical" evidence="8">
    <location>
        <begin position="277"/>
        <end position="296"/>
    </location>
</feature>
<feature type="transmembrane region" description="Helical" evidence="8">
    <location>
        <begin position="331"/>
        <end position="354"/>
    </location>
</feature>
<protein>
    <recommendedName>
        <fullName evidence="9">Major facilitator superfamily (MFS) profile domain-containing protein</fullName>
    </recommendedName>
</protein>